<gene>
    <name evidence="2" type="ORF">CVT25_002502</name>
</gene>
<feature type="region of interest" description="Disordered" evidence="1">
    <location>
        <begin position="128"/>
        <end position="162"/>
    </location>
</feature>
<sequence length="302" mass="33275">MPQPNIEFWMETRSRARASGTVTPRRSPRKSLKRYADGSPQLSARQSKRHTNGPTFPKPKTQGRNNKKPRAPRQQKCTTVAHQAEATVEVDMFEDRITGSPINSTPEDSPLPQSLLGHADTEMSFEEAESLLGEQYTLGDGSFNEDNTRTPRRHNSIERTDTEILYEHLQQFRKAHERFHEGGGASHPSQVVTTSVDPAPSVPQVPGPAINPGPSKQPRQPFGVLQVVAPAVKPGPSRDPNRPVGPTGTEIVDEEELRRVWELVNAPASTSSSQRQLRPASDSITANTAASLQKFIEEQGLC</sequence>
<dbReference type="Proteomes" id="UP000283269">
    <property type="component" value="Unassembled WGS sequence"/>
</dbReference>
<comment type="caution">
    <text evidence="2">The sequence shown here is derived from an EMBL/GenBank/DDBJ whole genome shotgun (WGS) entry which is preliminary data.</text>
</comment>
<feature type="region of interest" description="Disordered" evidence="1">
    <location>
        <begin position="97"/>
        <end position="116"/>
    </location>
</feature>
<feature type="compositionally biased region" description="Polar residues" evidence="1">
    <location>
        <begin position="267"/>
        <end position="284"/>
    </location>
</feature>
<dbReference type="InParanoid" id="A0A409XUQ7"/>
<evidence type="ECO:0000256" key="1">
    <source>
        <dbReference type="SAM" id="MobiDB-lite"/>
    </source>
</evidence>
<feature type="region of interest" description="Disordered" evidence="1">
    <location>
        <begin position="1"/>
        <end position="81"/>
    </location>
</feature>
<dbReference type="AlphaFoldDB" id="A0A409XUQ7"/>
<reference evidence="2 3" key="1">
    <citation type="journal article" date="2018" name="Evol. Lett.">
        <title>Horizontal gene cluster transfer increased hallucinogenic mushroom diversity.</title>
        <authorList>
            <person name="Reynolds H.T."/>
            <person name="Vijayakumar V."/>
            <person name="Gluck-Thaler E."/>
            <person name="Korotkin H.B."/>
            <person name="Matheny P.B."/>
            <person name="Slot J.C."/>
        </authorList>
    </citation>
    <scope>NUCLEOTIDE SEQUENCE [LARGE SCALE GENOMIC DNA]</scope>
    <source>
        <strain evidence="2 3">2631</strain>
    </source>
</reference>
<keyword evidence="3" id="KW-1185">Reference proteome</keyword>
<evidence type="ECO:0000313" key="3">
    <source>
        <dbReference type="Proteomes" id="UP000283269"/>
    </source>
</evidence>
<protein>
    <submittedName>
        <fullName evidence="2">Uncharacterized protein</fullName>
    </submittedName>
</protein>
<name>A0A409XUQ7_PSICY</name>
<accession>A0A409XUQ7</accession>
<organism evidence="2 3">
    <name type="scientific">Psilocybe cyanescens</name>
    <dbReference type="NCBI Taxonomy" id="93625"/>
    <lineage>
        <taxon>Eukaryota</taxon>
        <taxon>Fungi</taxon>
        <taxon>Dikarya</taxon>
        <taxon>Basidiomycota</taxon>
        <taxon>Agaricomycotina</taxon>
        <taxon>Agaricomycetes</taxon>
        <taxon>Agaricomycetidae</taxon>
        <taxon>Agaricales</taxon>
        <taxon>Agaricineae</taxon>
        <taxon>Strophariaceae</taxon>
        <taxon>Psilocybe</taxon>
    </lineage>
</organism>
<evidence type="ECO:0000313" key="2">
    <source>
        <dbReference type="EMBL" id="PPQ94414.1"/>
    </source>
</evidence>
<feature type="region of interest" description="Disordered" evidence="1">
    <location>
        <begin position="265"/>
        <end position="284"/>
    </location>
</feature>
<proteinExistence type="predicted"/>
<feature type="region of interest" description="Disordered" evidence="1">
    <location>
        <begin position="231"/>
        <end position="252"/>
    </location>
</feature>
<dbReference type="EMBL" id="NHYD01000345">
    <property type="protein sequence ID" value="PPQ94414.1"/>
    <property type="molecule type" value="Genomic_DNA"/>
</dbReference>